<dbReference type="Gene3D" id="1.10.3080.10">
    <property type="entry name" value="Clc chloride channel"/>
    <property type="match status" value="1"/>
</dbReference>
<dbReference type="AlphaFoldDB" id="A0A7L4WE23"/>
<reference evidence="6 7" key="1">
    <citation type="submission" date="2016-09" db="EMBL/GenBank/DDBJ databases">
        <title>Lactic acid bacteria from MAP meat Genome sequencing and assembly.</title>
        <authorList>
            <person name="Behr J."/>
            <person name="Hilgarth M."/>
            <person name="Vogel R.F."/>
        </authorList>
    </citation>
    <scope>NUCLEOTIDE SEQUENCE [LARGE SCALE GENOMIC DNA]</scope>
    <source>
        <strain evidence="6 7">TMW21615</strain>
    </source>
</reference>
<dbReference type="InterPro" id="IPR014743">
    <property type="entry name" value="Cl-channel_core"/>
</dbReference>
<dbReference type="SUPFAM" id="SSF81340">
    <property type="entry name" value="Clc chloride channel"/>
    <property type="match status" value="1"/>
</dbReference>
<dbReference type="KEGG" id="lpaa:BHS01_01725"/>
<sequence length="402" mass="43466">MRLYYRDTAIWIALAVIIGLIVGVLDAVFGRVLLIITSFRTAHFFYLIPFLTIGGLITVFLYQRYGKVAGRGMGLIFNIGHHTDDVIPKRLIPLAMVATWLTHLFGGSAGREGVAIQIGATVANRIGDIAKVKNRHIMIMLGMAAGFSGLFQTPFAATLFAVEVLVAGVIYYSAILPTLVASVVAAQTSRFLGLSRISFSIVNLPKIDPMTIIKLLILGVIFGIVGFGFSWLLVKTKIKLATLLPNPYTRIIVGSIILSILFITLGQGRYSGLGTNLILDVFQGGHIFAWDFILKLVLTILTLSLGFQGGEVTPLFAIGATLGMVLGVLFGLPLTFVAALGYAAVFSSATNTFFAPILIGCELFGFSLLPYLFITISVSYAFNFNHSIYSAQSILKAKKTDH</sequence>
<proteinExistence type="predicted"/>
<dbReference type="GO" id="GO:0015108">
    <property type="term" value="F:chloride transmembrane transporter activity"/>
    <property type="evidence" value="ECO:0007669"/>
    <property type="project" value="InterPro"/>
</dbReference>
<feature type="transmembrane region" description="Helical" evidence="5">
    <location>
        <begin position="137"/>
        <end position="157"/>
    </location>
</feature>
<dbReference type="InterPro" id="IPR050368">
    <property type="entry name" value="ClC-type_chloride_channel"/>
</dbReference>
<keyword evidence="4 5" id="KW-0472">Membrane</keyword>
<evidence type="ECO:0000256" key="3">
    <source>
        <dbReference type="ARBA" id="ARBA00022989"/>
    </source>
</evidence>
<evidence type="ECO:0000256" key="4">
    <source>
        <dbReference type="ARBA" id="ARBA00023136"/>
    </source>
</evidence>
<accession>A0A7L4WE23</accession>
<dbReference type="Proteomes" id="UP000516280">
    <property type="component" value="Chromosome"/>
</dbReference>
<dbReference type="PANTHER" id="PTHR43427:SF12">
    <property type="entry name" value="CHLORIDE TRANSPORTER"/>
    <property type="match status" value="1"/>
</dbReference>
<feature type="transmembrane region" description="Helical" evidence="5">
    <location>
        <begin position="315"/>
        <end position="345"/>
    </location>
</feature>
<keyword evidence="3 5" id="KW-1133">Transmembrane helix</keyword>
<dbReference type="RefSeq" id="WP_109833986.1">
    <property type="nucleotide sequence ID" value="NZ_CP017195.1"/>
</dbReference>
<dbReference type="PRINTS" id="PR00762">
    <property type="entry name" value="CLCHANNEL"/>
</dbReference>
<dbReference type="InterPro" id="IPR001807">
    <property type="entry name" value="ClC"/>
</dbReference>
<dbReference type="Pfam" id="PF00654">
    <property type="entry name" value="Voltage_CLC"/>
    <property type="match status" value="1"/>
</dbReference>
<evidence type="ECO:0000313" key="6">
    <source>
        <dbReference type="EMBL" id="QDJ27362.1"/>
    </source>
</evidence>
<organism evidence="6 7">
    <name type="scientific">Pseudolactococcus paracarnosus</name>
    <dbReference type="NCBI Taxonomy" id="2749962"/>
    <lineage>
        <taxon>Bacteria</taxon>
        <taxon>Bacillati</taxon>
        <taxon>Bacillota</taxon>
        <taxon>Bacilli</taxon>
        <taxon>Lactobacillales</taxon>
        <taxon>Streptococcaceae</taxon>
        <taxon>Pseudolactococcus</taxon>
    </lineage>
</organism>
<evidence type="ECO:0000256" key="5">
    <source>
        <dbReference type="SAM" id="Phobius"/>
    </source>
</evidence>
<dbReference type="PANTHER" id="PTHR43427">
    <property type="entry name" value="CHLORIDE CHANNEL PROTEIN CLC-E"/>
    <property type="match status" value="1"/>
</dbReference>
<feature type="transmembrane region" description="Helical" evidence="5">
    <location>
        <begin position="12"/>
        <end position="37"/>
    </location>
</feature>
<feature type="transmembrane region" description="Helical" evidence="5">
    <location>
        <begin position="212"/>
        <end position="233"/>
    </location>
</feature>
<feature type="transmembrane region" description="Helical" evidence="5">
    <location>
        <begin position="287"/>
        <end position="309"/>
    </location>
</feature>
<feature type="transmembrane region" description="Helical" evidence="5">
    <location>
        <begin position="169"/>
        <end position="192"/>
    </location>
</feature>
<dbReference type="GO" id="GO:0016020">
    <property type="term" value="C:membrane"/>
    <property type="evidence" value="ECO:0007669"/>
    <property type="project" value="UniProtKB-SubCell"/>
</dbReference>
<feature type="transmembrane region" description="Helical" evidence="5">
    <location>
        <begin position="43"/>
        <end position="62"/>
    </location>
</feature>
<feature type="transmembrane region" description="Helical" evidence="5">
    <location>
        <begin position="248"/>
        <end position="266"/>
    </location>
</feature>
<dbReference type="EMBL" id="CP017195">
    <property type="protein sequence ID" value="QDJ27362.1"/>
    <property type="molecule type" value="Genomic_DNA"/>
</dbReference>
<gene>
    <name evidence="6" type="ORF">BHS01_01725</name>
</gene>
<keyword evidence="2 5" id="KW-0812">Transmembrane</keyword>
<evidence type="ECO:0000313" key="7">
    <source>
        <dbReference type="Proteomes" id="UP000516280"/>
    </source>
</evidence>
<name>A0A7L4WE23_9LACT</name>
<comment type="subcellular location">
    <subcellularLocation>
        <location evidence="1">Membrane</location>
        <topology evidence="1">Multi-pass membrane protein</topology>
    </subcellularLocation>
</comment>
<protein>
    <submittedName>
        <fullName evidence="6">Voltage-gated chloride channel protein</fullName>
    </submittedName>
</protein>
<feature type="transmembrane region" description="Helical" evidence="5">
    <location>
        <begin position="357"/>
        <end position="382"/>
    </location>
</feature>
<evidence type="ECO:0000256" key="2">
    <source>
        <dbReference type="ARBA" id="ARBA00022692"/>
    </source>
</evidence>
<evidence type="ECO:0000256" key="1">
    <source>
        <dbReference type="ARBA" id="ARBA00004141"/>
    </source>
</evidence>